<name>A0A9D1TS37_9FIRM</name>
<keyword evidence="11 15" id="KW-0819">tRNA processing</keyword>
<comment type="function">
    <text evidence="1 15 17">Specifically methylates guanosine-37 in various tRNAs.</text>
</comment>
<gene>
    <name evidence="15 19" type="primary">trmD</name>
    <name evidence="19" type="ORF">H9892_06965</name>
</gene>
<keyword evidence="9 15" id="KW-0808">Transferase</keyword>
<dbReference type="GO" id="GO:0002939">
    <property type="term" value="P:tRNA N1-guanine methylation"/>
    <property type="evidence" value="ECO:0007669"/>
    <property type="project" value="TreeGrafter"/>
</dbReference>
<comment type="similarity">
    <text evidence="3 15 17">Belongs to the RNA methyltransferase TrmD family.</text>
</comment>
<keyword evidence="7 15" id="KW-0963">Cytoplasm</keyword>
<evidence type="ECO:0000256" key="8">
    <source>
        <dbReference type="ARBA" id="ARBA00022603"/>
    </source>
</evidence>
<accession>A0A9D1TS37</accession>
<evidence type="ECO:0000256" key="1">
    <source>
        <dbReference type="ARBA" id="ARBA00002634"/>
    </source>
</evidence>
<evidence type="ECO:0000256" key="7">
    <source>
        <dbReference type="ARBA" id="ARBA00022490"/>
    </source>
</evidence>
<dbReference type="InterPro" id="IPR016009">
    <property type="entry name" value="tRNA_MeTrfase_TRMD/TRM10"/>
</dbReference>
<evidence type="ECO:0000313" key="20">
    <source>
        <dbReference type="Proteomes" id="UP000823990"/>
    </source>
</evidence>
<dbReference type="InterPro" id="IPR002649">
    <property type="entry name" value="tRNA_m1G_MeTrfase_TrmD"/>
</dbReference>
<evidence type="ECO:0000256" key="10">
    <source>
        <dbReference type="ARBA" id="ARBA00022691"/>
    </source>
</evidence>
<keyword evidence="8 15" id="KW-0489">Methyltransferase</keyword>
<evidence type="ECO:0000256" key="17">
    <source>
        <dbReference type="RuleBase" id="RU003464"/>
    </source>
</evidence>
<proteinExistence type="inferred from homology"/>
<feature type="binding site" evidence="15 16">
    <location>
        <begin position="130"/>
        <end position="135"/>
    </location>
    <ligand>
        <name>S-adenosyl-L-methionine</name>
        <dbReference type="ChEBI" id="CHEBI:59789"/>
    </ligand>
</feature>
<evidence type="ECO:0000313" key="19">
    <source>
        <dbReference type="EMBL" id="HIW03064.1"/>
    </source>
</evidence>
<sequence length="222" mass="24878">MRIDILTLFPDMFAPLHQSMIGRAEKSGIVNIHEEDIRLHTKDKHFKCDDVPYGGGAGMVMLPQPIVDCVRSVDPEGKARRIFMSPRGRTLDPYIAKELAQEERLLFLCGHYEGVDQRALDICGFEELSIGDYVLTGGELAAMVAIDVLLRFVPGVLGCAGSTEEESFSHGLLEYPQYTRPAVFEGREVPEVLLSGHHANIARWRREQSEMLTAARRPDLKK</sequence>
<comment type="caution">
    <text evidence="19">The sequence shown here is derived from an EMBL/GenBank/DDBJ whole genome shotgun (WGS) entry which is preliminary data.</text>
</comment>
<evidence type="ECO:0000259" key="18">
    <source>
        <dbReference type="Pfam" id="PF01746"/>
    </source>
</evidence>
<evidence type="ECO:0000256" key="3">
    <source>
        <dbReference type="ARBA" id="ARBA00007630"/>
    </source>
</evidence>
<evidence type="ECO:0000256" key="2">
    <source>
        <dbReference type="ARBA" id="ARBA00004496"/>
    </source>
</evidence>
<organism evidence="19 20">
    <name type="scientific">Candidatus Protoclostridium stercorigallinarum</name>
    <dbReference type="NCBI Taxonomy" id="2838741"/>
    <lineage>
        <taxon>Bacteria</taxon>
        <taxon>Bacillati</taxon>
        <taxon>Bacillota</taxon>
        <taxon>Clostridia</taxon>
        <taxon>Candidatus Protoclostridium</taxon>
    </lineage>
</organism>
<dbReference type="PANTHER" id="PTHR46417">
    <property type="entry name" value="TRNA (GUANINE-N(1)-)-METHYLTRANSFERASE"/>
    <property type="match status" value="1"/>
</dbReference>
<dbReference type="FunFam" id="1.10.1270.20:FF:000001">
    <property type="entry name" value="tRNA (guanine-N(1)-)-methyltransferase"/>
    <property type="match status" value="1"/>
</dbReference>
<evidence type="ECO:0000256" key="4">
    <source>
        <dbReference type="ARBA" id="ARBA00011738"/>
    </source>
</evidence>
<evidence type="ECO:0000256" key="13">
    <source>
        <dbReference type="ARBA" id="ARBA00033392"/>
    </source>
</evidence>
<dbReference type="InterPro" id="IPR023148">
    <property type="entry name" value="tRNA_m1G_MeTrfase_C_sf"/>
</dbReference>
<dbReference type="InterPro" id="IPR029026">
    <property type="entry name" value="tRNA_m1G_MTases_N"/>
</dbReference>
<dbReference type="HAMAP" id="MF_00605">
    <property type="entry name" value="TrmD"/>
    <property type="match status" value="1"/>
</dbReference>
<dbReference type="NCBIfam" id="TIGR00088">
    <property type="entry name" value="trmD"/>
    <property type="match status" value="1"/>
</dbReference>
<comment type="subunit">
    <text evidence="4 15 17">Homodimer.</text>
</comment>
<dbReference type="EMBL" id="DXHS01000119">
    <property type="protein sequence ID" value="HIW03064.1"/>
    <property type="molecule type" value="Genomic_DNA"/>
</dbReference>
<dbReference type="SUPFAM" id="SSF75217">
    <property type="entry name" value="alpha/beta knot"/>
    <property type="match status" value="1"/>
</dbReference>
<evidence type="ECO:0000256" key="15">
    <source>
        <dbReference type="HAMAP-Rule" id="MF_00605"/>
    </source>
</evidence>
<dbReference type="NCBIfam" id="NF000648">
    <property type="entry name" value="PRK00026.1"/>
    <property type="match status" value="1"/>
</dbReference>
<evidence type="ECO:0000256" key="9">
    <source>
        <dbReference type="ARBA" id="ARBA00022679"/>
    </source>
</evidence>
<dbReference type="GO" id="GO:0052906">
    <property type="term" value="F:tRNA (guanine(37)-N1)-methyltransferase activity"/>
    <property type="evidence" value="ECO:0007669"/>
    <property type="project" value="UniProtKB-UniRule"/>
</dbReference>
<keyword evidence="10 15" id="KW-0949">S-adenosyl-L-methionine</keyword>
<dbReference type="PIRSF" id="PIRSF000386">
    <property type="entry name" value="tRNA_mtase"/>
    <property type="match status" value="1"/>
</dbReference>
<dbReference type="Pfam" id="PF01746">
    <property type="entry name" value="tRNA_m1G_MT"/>
    <property type="match status" value="1"/>
</dbReference>
<dbReference type="CDD" id="cd18080">
    <property type="entry name" value="TrmD-like"/>
    <property type="match status" value="1"/>
</dbReference>
<dbReference type="Proteomes" id="UP000823990">
    <property type="component" value="Unassembled WGS sequence"/>
</dbReference>
<comment type="catalytic activity">
    <reaction evidence="14 15 17">
        <text>guanosine(37) in tRNA + S-adenosyl-L-methionine = N(1)-methylguanosine(37) in tRNA + S-adenosyl-L-homocysteine + H(+)</text>
        <dbReference type="Rhea" id="RHEA:36899"/>
        <dbReference type="Rhea" id="RHEA-COMP:10145"/>
        <dbReference type="Rhea" id="RHEA-COMP:10147"/>
        <dbReference type="ChEBI" id="CHEBI:15378"/>
        <dbReference type="ChEBI" id="CHEBI:57856"/>
        <dbReference type="ChEBI" id="CHEBI:59789"/>
        <dbReference type="ChEBI" id="CHEBI:73542"/>
        <dbReference type="ChEBI" id="CHEBI:74269"/>
        <dbReference type="EC" id="2.1.1.228"/>
    </reaction>
</comment>
<evidence type="ECO:0000256" key="6">
    <source>
        <dbReference type="ARBA" id="ARBA00014679"/>
    </source>
</evidence>
<reference evidence="19" key="2">
    <citation type="submission" date="2021-04" db="EMBL/GenBank/DDBJ databases">
        <authorList>
            <person name="Gilroy R."/>
        </authorList>
    </citation>
    <scope>NUCLEOTIDE SEQUENCE</scope>
    <source>
        <strain evidence="19">12435</strain>
    </source>
</reference>
<evidence type="ECO:0000256" key="12">
    <source>
        <dbReference type="ARBA" id="ARBA00029736"/>
    </source>
</evidence>
<dbReference type="FunFam" id="3.40.1280.10:FF:000001">
    <property type="entry name" value="tRNA (guanine-N(1)-)-methyltransferase"/>
    <property type="match status" value="1"/>
</dbReference>
<dbReference type="GO" id="GO:0005829">
    <property type="term" value="C:cytosol"/>
    <property type="evidence" value="ECO:0007669"/>
    <property type="project" value="TreeGrafter"/>
</dbReference>
<dbReference type="EC" id="2.1.1.228" evidence="5 15"/>
<evidence type="ECO:0000256" key="16">
    <source>
        <dbReference type="PIRSR" id="PIRSR000386-1"/>
    </source>
</evidence>
<dbReference type="AlphaFoldDB" id="A0A9D1TS37"/>
<feature type="domain" description="tRNA methyltransferase TRMD/TRM10-type" evidence="18">
    <location>
        <begin position="1"/>
        <end position="221"/>
    </location>
</feature>
<reference evidence="19" key="1">
    <citation type="journal article" date="2021" name="PeerJ">
        <title>Extensive microbial diversity within the chicken gut microbiome revealed by metagenomics and culture.</title>
        <authorList>
            <person name="Gilroy R."/>
            <person name="Ravi A."/>
            <person name="Getino M."/>
            <person name="Pursley I."/>
            <person name="Horton D.L."/>
            <person name="Alikhan N.F."/>
            <person name="Baker D."/>
            <person name="Gharbi K."/>
            <person name="Hall N."/>
            <person name="Watson M."/>
            <person name="Adriaenssens E.M."/>
            <person name="Foster-Nyarko E."/>
            <person name="Jarju S."/>
            <person name="Secka A."/>
            <person name="Antonio M."/>
            <person name="Oren A."/>
            <person name="Chaudhuri R.R."/>
            <person name="La Ragione R."/>
            <person name="Hildebrand F."/>
            <person name="Pallen M.J."/>
        </authorList>
    </citation>
    <scope>NUCLEOTIDE SEQUENCE</scope>
    <source>
        <strain evidence="19">12435</strain>
    </source>
</reference>
<feature type="binding site" evidence="15 16">
    <location>
        <position position="110"/>
    </location>
    <ligand>
        <name>S-adenosyl-L-methionine</name>
        <dbReference type="ChEBI" id="CHEBI:59789"/>
    </ligand>
</feature>
<dbReference type="PANTHER" id="PTHR46417:SF1">
    <property type="entry name" value="TRNA (GUANINE-N(1)-)-METHYLTRANSFERASE"/>
    <property type="match status" value="1"/>
</dbReference>
<evidence type="ECO:0000256" key="5">
    <source>
        <dbReference type="ARBA" id="ARBA00012807"/>
    </source>
</evidence>
<dbReference type="InterPro" id="IPR029028">
    <property type="entry name" value="Alpha/beta_knot_MTases"/>
</dbReference>
<evidence type="ECO:0000256" key="14">
    <source>
        <dbReference type="ARBA" id="ARBA00047783"/>
    </source>
</evidence>
<protein>
    <recommendedName>
        <fullName evidence="6 15">tRNA (guanine-N(1)-)-methyltransferase</fullName>
        <ecNumber evidence="5 15">2.1.1.228</ecNumber>
    </recommendedName>
    <alternativeName>
        <fullName evidence="12 15">M1G-methyltransferase</fullName>
    </alternativeName>
    <alternativeName>
        <fullName evidence="13 15">tRNA [GM37] methyltransferase</fullName>
    </alternativeName>
</protein>
<dbReference type="Gene3D" id="1.10.1270.20">
    <property type="entry name" value="tRNA(m1g37)methyltransferase, domain 2"/>
    <property type="match status" value="1"/>
</dbReference>
<comment type="subcellular location">
    <subcellularLocation>
        <location evidence="2 15 17">Cytoplasm</location>
    </subcellularLocation>
</comment>
<dbReference type="Gene3D" id="3.40.1280.10">
    <property type="match status" value="1"/>
</dbReference>
<evidence type="ECO:0000256" key="11">
    <source>
        <dbReference type="ARBA" id="ARBA00022694"/>
    </source>
</evidence>